<accession>A0A975M7C2</accession>
<evidence type="ECO:0000256" key="2">
    <source>
        <dbReference type="SAM" id="Phobius"/>
    </source>
</evidence>
<keyword evidence="2" id="KW-0472">Membrane</keyword>
<gene>
    <name evidence="3" type="ORF">KKR91_07005</name>
</gene>
<dbReference type="AlphaFoldDB" id="A0A975M7C2"/>
<reference evidence="3 4" key="1">
    <citation type="submission" date="2021-05" db="EMBL/GenBank/DDBJ databases">
        <title>Novel species in genus Arthrobacter.</title>
        <authorList>
            <person name="Zhang G."/>
        </authorList>
    </citation>
    <scope>NUCLEOTIDE SEQUENCE [LARGE SCALE GENOMIC DNA]</scope>
    <source>
        <strain evidence="4">zg-ZUI227</strain>
    </source>
</reference>
<evidence type="ECO:0000256" key="1">
    <source>
        <dbReference type="SAM" id="MobiDB-lite"/>
    </source>
</evidence>
<feature type="region of interest" description="Disordered" evidence="1">
    <location>
        <begin position="1"/>
        <end position="21"/>
    </location>
</feature>
<dbReference type="Proteomes" id="UP000676885">
    <property type="component" value="Chromosome"/>
</dbReference>
<proteinExistence type="predicted"/>
<dbReference type="RefSeq" id="WP_210230981.1">
    <property type="nucleotide sequence ID" value="NZ_CP076022.1"/>
</dbReference>
<organism evidence="3 4">
    <name type="scientific">Arthrobacter jiangjiafuii</name>
    <dbReference type="NCBI Taxonomy" id="2817475"/>
    <lineage>
        <taxon>Bacteria</taxon>
        <taxon>Bacillati</taxon>
        <taxon>Actinomycetota</taxon>
        <taxon>Actinomycetes</taxon>
        <taxon>Micrococcales</taxon>
        <taxon>Micrococcaceae</taxon>
        <taxon>Arthrobacter</taxon>
    </lineage>
</organism>
<sequence length="70" mass="7246">MTDSTVSGRRRGNPSILGAEGTPAAGVLTALGVIAWLGAVCWQALLWCAVLTGLGMVVSLQKYEASQVRS</sequence>
<dbReference type="KEGG" id="ajg:KKR91_07005"/>
<evidence type="ECO:0000313" key="4">
    <source>
        <dbReference type="Proteomes" id="UP000676885"/>
    </source>
</evidence>
<name>A0A975M7C2_9MICC</name>
<protein>
    <submittedName>
        <fullName evidence="3">Uncharacterized protein</fullName>
    </submittedName>
</protein>
<evidence type="ECO:0000313" key="3">
    <source>
        <dbReference type="EMBL" id="QWC11305.1"/>
    </source>
</evidence>
<keyword evidence="2" id="KW-1133">Transmembrane helix</keyword>
<feature type="transmembrane region" description="Helical" evidence="2">
    <location>
        <begin position="33"/>
        <end position="60"/>
    </location>
</feature>
<keyword evidence="4" id="KW-1185">Reference proteome</keyword>
<keyword evidence="2" id="KW-0812">Transmembrane</keyword>
<dbReference type="EMBL" id="CP076022">
    <property type="protein sequence ID" value="QWC11305.1"/>
    <property type="molecule type" value="Genomic_DNA"/>
</dbReference>